<reference evidence="2 3" key="1">
    <citation type="submission" date="2018-11" db="EMBL/GenBank/DDBJ databases">
        <title>Draft genome sequence of Gordonia sp. RS15-1S isolated from rice stems.</title>
        <authorList>
            <person name="Muangham S."/>
        </authorList>
    </citation>
    <scope>NUCLEOTIDE SEQUENCE [LARGE SCALE GENOMIC DNA]</scope>
    <source>
        <strain evidence="2 3">RS15-1S</strain>
    </source>
</reference>
<accession>A0A3N4G8K0</accession>
<gene>
    <name evidence="2" type="ORF">EF294_14565</name>
</gene>
<keyword evidence="3" id="KW-1185">Reference proteome</keyword>
<keyword evidence="2" id="KW-0378">Hydrolase</keyword>
<name>A0A3N4G8K0_9ACTN</name>
<dbReference type="OrthoDB" id="2062670at2"/>
<comment type="caution">
    <text evidence="2">The sequence shown here is derived from an EMBL/GenBank/DDBJ whole genome shotgun (WGS) entry which is preliminary data.</text>
</comment>
<proteinExistence type="predicted"/>
<dbReference type="GO" id="GO:0016787">
    <property type="term" value="F:hydrolase activity"/>
    <property type="evidence" value="ECO:0007669"/>
    <property type="project" value="UniProtKB-KW"/>
</dbReference>
<dbReference type="RefSeq" id="WP_123931278.1">
    <property type="nucleotide sequence ID" value="NZ_JBPSDP010000010.1"/>
</dbReference>
<protein>
    <submittedName>
        <fullName evidence="2">Alpha/beta hydrolase</fullName>
    </submittedName>
</protein>
<sequence length="415" mass="45136">MTRSTSLGSGRYLDTSDRPEYSHTTVHELTTADKARVHGVLTTIPGSTTVVTLMHPRADVTHHGMVNELLTSGVSVWTQHTRSPNNDLNLNHEQALLDVAAGMTFLRDAGFESVVTLGHSGGGTLYAYYAEQAGLPPERRFRTSPSGRPSRLGEADLPPADGAIFLAPHPGQGRLLLGCIDPSVGDEADPMSVIEALNAYSPRNGFAEPPNSSQYSEEFVELYRQAQYARVERLDALARESIAATRTARAQFDTTGDMNDRRRSLAPHIMVVYRTDADLRTVDLHIDPNERPYGSVFGRRPDLINYGQVGFGRITTPEAWLSTWSGISSRADFVRCAAGVEVPTLFIELTGDQAAFPSDTRRMVGALAARDKTHVAVRGTHFGGPIAPGEPTGYSLAGEQIQQWLAARFPLVGIK</sequence>
<dbReference type="EMBL" id="RKMH01000010">
    <property type="protein sequence ID" value="RPA59042.1"/>
    <property type="molecule type" value="Genomic_DNA"/>
</dbReference>
<evidence type="ECO:0000256" key="1">
    <source>
        <dbReference type="SAM" id="MobiDB-lite"/>
    </source>
</evidence>
<dbReference type="SUPFAM" id="SSF53474">
    <property type="entry name" value="alpha/beta-Hydrolases"/>
    <property type="match status" value="1"/>
</dbReference>
<feature type="region of interest" description="Disordered" evidence="1">
    <location>
        <begin position="1"/>
        <end position="21"/>
    </location>
</feature>
<dbReference type="InterPro" id="IPR029058">
    <property type="entry name" value="AB_hydrolase_fold"/>
</dbReference>
<evidence type="ECO:0000313" key="2">
    <source>
        <dbReference type="EMBL" id="RPA59042.1"/>
    </source>
</evidence>
<evidence type="ECO:0000313" key="3">
    <source>
        <dbReference type="Proteomes" id="UP000267536"/>
    </source>
</evidence>
<dbReference type="Proteomes" id="UP000267536">
    <property type="component" value="Unassembled WGS sequence"/>
</dbReference>
<organism evidence="2 3">
    <name type="scientific">Gordonia oryzae</name>
    <dbReference type="NCBI Taxonomy" id="2487349"/>
    <lineage>
        <taxon>Bacteria</taxon>
        <taxon>Bacillati</taxon>
        <taxon>Actinomycetota</taxon>
        <taxon>Actinomycetes</taxon>
        <taxon>Mycobacteriales</taxon>
        <taxon>Gordoniaceae</taxon>
        <taxon>Gordonia</taxon>
    </lineage>
</organism>
<dbReference type="Gene3D" id="3.40.50.1820">
    <property type="entry name" value="alpha/beta hydrolase"/>
    <property type="match status" value="1"/>
</dbReference>
<dbReference type="AlphaFoldDB" id="A0A3N4G8K0"/>